<keyword evidence="1" id="KW-0732">Signal</keyword>
<accession>A0ABU4FIM0</accession>
<name>A0ABU4FIM0_9ACTN</name>
<dbReference type="RefSeq" id="WP_317773658.1">
    <property type="nucleotide sequence ID" value="NZ_JAWMAJ010000109.1"/>
</dbReference>
<evidence type="ECO:0000313" key="3">
    <source>
        <dbReference type="EMBL" id="MDV7219878.1"/>
    </source>
</evidence>
<dbReference type="Proteomes" id="UP001187346">
    <property type="component" value="Unassembled WGS sequence"/>
</dbReference>
<protein>
    <submittedName>
        <fullName evidence="3">DUF4232 domain-containing protein</fullName>
    </submittedName>
</protein>
<organism evidence="3 4">
    <name type="scientific">Streptomyces prunicolor</name>
    <dbReference type="NCBI Taxonomy" id="67348"/>
    <lineage>
        <taxon>Bacteria</taxon>
        <taxon>Bacillati</taxon>
        <taxon>Actinomycetota</taxon>
        <taxon>Actinomycetes</taxon>
        <taxon>Kitasatosporales</taxon>
        <taxon>Streptomycetaceae</taxon>
        <taxon>Streptomyces</taxon>
    </lineage>
</organism>
<evidence type="ECO:0000259" key="2">
    <source>
        <dbReference type="Pfam" id="PF14016"/>
    </source>
</evidence>
<reference evidence="3 4" key="1">
    <citation type="submission" date="2023-10" db="EMBL/GenBank/DDBJ databases">
        <title>Characterization of rhizosphere-enriched actinobacteria from wheat plants lab-grown on chernevaya soil.</title>
        <authorList>
            <person name="Tikhonova E.N."/>
            <person name="Konopkin A."/>
            <person name="Kravchenko I.K."/>
        </authorList>
    </citation>
    <scope>NUCLEOTIDE SEQUENCE [LARGE SCALE GENOMIC DNA]</scope>
    <source>
        <strain evidence="3 4">RR29</strain>
    </source>
</reference>
<evidence type="ECO:0000256" key="1">
    <source>
        <dbReference type="SAM" id="SignalP"/>
    </source>
</evidence>
<sequence length="175" mass="16970">MRTIPLAVAALASALLLTACDSGSGGGSSDSDSKNGSACSFDGVGVQVGPASTAPSAGDTGEVPVSLTNQSKPCTLDGFAGASLEGGGTKVALATQKGAKAQKLTLAKGDAASFTITYVRGAAGGKLSLAATKLVITLPGSSDTASYKWSYGPVQGKTSLSDSDASVSAFTQAGD</sequence>
<dbReference type="EMBL" id="JAWMAJ010000109">
    <property type="protein sequence ID" value="MDV7219878.1"/>
    <property type="molecule type" value="Genomic_DNA"/>
</dbReference>
<gene>
    <name evidence="3" type="ORF">R5A26_28450</name>
</gene>
<dbReference type="Pfam" id="PF14016">
    <property type="entry name" value="DUF4232"/>
    <property type="match status" value="1"/>
</dbReference>
<proteinExistence type="predicted"/>
<dbReference type="PROSITE" id="PS51257">
    <property type="entry name" value="PROKAR_LIPOPROTEIN"/>
    <property type="match status" value="1"/>
</dbReference>
<evidence type="ECO:0000313" key="4">
    <source>
        <dbReference type="Proteomes" id="UP001187346"/>
    </source>
</evidence>
<keyword evidence="4" id="KW-1185">Reference proteome</keyword>
<feature type="chain" id="PRO_5045411356" evidence="1">
    <location>
        <begin position="20"/>
        <end position="175"/>
    </location>
</feature>
<feature type="domain" description="DUF4232" evidence="2">
    <location>
        <begin position="39"/>
        <end position="170"/>
    </location>
</feature>
<dbReference type="InterPro" id="IPR025326">
    <property type="entry name" value="DUF4232"/>
</dbReference>
<comment type="caution">
    <text evidence="3">The sequence shown here is derived from an EMBL/GenBank/DDBJ whole genome shotgun (WGS) entry which is preliminary data.</text>
</comment>
<feature type="signal peptide" evidence="1">
    <location>
        <begin position="1"/>
        <end position="19"/>
    </location>
</feature>